<accession>Q22DM2</accession>
<evidence type="ECO:0000313" key="3">
    <source>
        <dbReference type="Proteomes" id="UP000009168"/>
    </source>
</evidence>
<proteinExistence type="predicted"/>
<name>Q22DM2_TETTS</name>
<dbReference type="RefSeq" id="XP_001031095.1">
    <property type="nucleotide sequence ID" value="XM_001031095.1"/>
</dbReference>
<dbReference type="InParanoid" id="Q22DM2"/>
<dbReference type="HOGENOM" id="CLU_1499223_0_0_1"/>
<keyword evidence="3" id="KW-1185">Reference proteome</keyword>
<sequence>MSLSTTQKINQVINPQFLGFSIAQGSEVTYDEDLAKEVDKLYELSMKLKDKIAKAVPASSQVKEENKQNEEQKLIENLNEIGKKFSFQSIDNLKKNIHLFDPKLERVKHNLQNEAHQKSLDIFKMNLMQSLYNQGSEDPQQTGDQKGNNNNNKLNNTVTQCLQILESRWQTELKLLQQKN</sequence>
<organism evidence="2 3">
    <name type="scientific">Tetrahymena thermophila (strain SB210)</name>
    <dbReference type="NCBI Taxonomy" id="312017"/>
    <lineage>
        <taxon>Eukaryota</taxon>
        <taxon>Sar</taxon>
        <taxon>Alveolata</taxon>
        <taxon>Ciliophora</taxon>
        <taxon>Intramacronucleata</taxon>
        <taxon>Oligohymenophorea</taxon>
        <taxon>Hymenostomatida</taxon>
        <taxon>Tetrahymenina</taxon>
        <taxon>Tetrahymenidae</taxon>
        <taxon>Tetrahymena</taxon>
    </lineage>
</organism>
<dbReference type="EMBL" id="GG662503">
    <property type="protein sequence ID" value="EAR83432.1"/>
    <property type="molecule type" value="Genomic_DNA"/>
</dbReference>
<dbReference type="KEGG" id="tet:TTHERM_00939210"/>
<dbReference type="Proteomes" id="UP000009168">
    <property type="component" value="Unassembled WGS sequence"/>
</dbReference>
<dbReference type="GeneID" id="7834596"/>
<evidence type="ECO:0000256" key="1">
    <source>
        <dbReference type="SAM" id="MobiDB-lite"/>
    </source>
</evidence>
<evidence type="ECO:0000313" key="2">
    <source>
        <dbReference type="EMBL" id="EAR83432.1"/>
    </source>
</evidence>
<feature type="region of interest" description="Disordered" evidence="1">
    <location>
        <begin position="134"/>
        <end position="154"/>
    </location>
</feature>
<feature type="compositionally biased region" description="Polar residues" evidence="1">
    <location>
        <begin position="134"/>
        <end position="147"/>
    </location>
</feature>
<protein>
    <submittedName>
        <fullName evidence="2">Uncharacterized protein</fullName>
    </submittedName>
</protein>
<gene>
    <name evidence="2" type="ORF">TTHERM_00939210</name>
</gene>
<dbReference type="OrthoDB" id="10594260at2759"/>
<reference evidence="3" key="1">
    <citation type="journal article" date="2006" name="PLoS Biol.">
        <title>Macronuclear genome sequence of the ciliate Tetrahymena thermophila, a model eukaryote.</title>
        <authorList>
            <person name="Eisen J.A."/>
            <person name="Coyne R.S."/>
            <person name="Wu M."/>
            <person name="Wu D."/>
            <person name="Thiagarajan M."/>
            <person name="Wortman J.R."/>
            <person name="Badger J.H."/>
            <person name="Ren Q."/>
            <person name="Amedeo P."/>
            <person name="Jones K.M."/>
            <person name="Tallon L.J."/>
            <person name="Delcher A.L."/>
            <person name="Salzberg S.L."/>
            <person name="Silva J.C."/>
            <person name="Haas B.J."/>
            <person name="Majoros W.H."/>
            <person name="Farzad M."/>
            <person name="Carlton J.M."/>
            <person name="Smith R.K. Jr."/>
            <person name="Garg J."/>
            <person name="Pearlman R.E."/>
            <person name="Karrer K.M."/>
            <person name="Sun L."/>
            <person name="Manning G."/>
            <person name="Elde N.C."/>
            <person name="Turkewitz A.P."/>
            <person name="Asai D.J."/>
            <person name="Wilkes D.E."/>
            <person name="Wang Y."/>
            <person name="Cai H."/>
            <person name="Collins K."/>
            <person name="Stewart B.A."/>
            <person name="Lee S.R."/>
            <person name="Wilamowska K."/>
            <person name="Weinberg Z."/>
            <person name="Ruzzo W.L."/>
            <person name="Wloga D."/>
            <person name="Gaertig J."/>
            <person name="Frankel J."/>
            <person name="Tsao C.-C."/>
            <person name="Gorovsky M.A."/>
            <person name="Keeling P.J."/>
            <person name="Waller R.F."/>
            <person name="Patron N.J."/>
            <person name="Cherry J.M."/>
            <person name="Stover N.A."/>
            <person name="Krieger C.J."/>
            <person name="del Toro C."/>
            <person name="Ryder H.F."/>
            <person name="Williamson S.C."/>
            <person name="Barbeau R.A."/>
            <person name="Hamilton E.P."/>
            <person name="Orias E."/>
        </authorList>
    </citation>
    <scope>NUCLEOTIDE SEQUENCE [LARGE SCALE GENOMIC DNA]</scope>
    <source>
        <strain evidence="3">SB210</strain>
    </source>
</reference>
<dbReference type="eggNOG" id="ENOG502R305">
    <property type="taxonomic scope" value="Eukaryota"/>
</dbReference>
<dbReference type="AlphaFoldDB" id="Q22DM2"/>